<comment type="caution">
    <text evidence="1">The sequence shown here is derived from an EMBL/GenBank/DDBJ whole genome shotgun (WGS) entry which is preliminary data.</text>
</comment>
<evidence type="ECO:0000313" key="1">
    <source>
        <dbReference type="EMBL" id="GLZ77295.1"/>
    </source>
</evidence>
<accession>A0A9W6SJW8</accession>
<proteinExistence type="predicted"/>
<dbReference type="RefSeq" id="WP_285662421.1">
    <property type="nucleotide sequence ID" value="NZ_BSTX01000001.1"/>
</dbReference>
<dbReference type="AlphaFoldDB" id="A0A9W6SJW8"/>
<evidence type="ECO:0000313" key="2">
    <source>
        <dbReference type="Proteomes" id="UP001165079"/>
    </source>
</evidence>
<name>A0A9W6SJW8_9ACTN</name>
<dbReference type="EMBL" id="BSTX01000001">
    <property type="protein sequence ID" value="GLZ77295.1"/>
    <property type="molecule type" value="Genomic_DNA"/>
</dbReference>
<protein>
    <submittedName>
        <fullName evidence="1">Uncharacterized protein</fullName>
    </submittedName>
</protein>
<organism evidence="1 2">
    <name type="scientific">Actinorhabdospora filicis</name>
    <dbReference type="NCBI Taxonomy" id="1785913"/>
    <lineage>
        <taxon>Bacteria</taxon>
        <taxon>Bacillati</taxon>
        <taxon>Actinomycetota</taxon>
        <taxon>Actinomycetes</taxon>
        <taxon>Micromonosporales</taxon>
        <taxon>Micromonosporaceae</taxon>
        <taxon>Actinorhabdospora</taxon>
    </lineage>
</organism>
<gene>
    <name evidence="1" type="ORF">Afil01_21020</name>
</gene>
<keyword evidence="2" id="KW-1185">Reference proteome</keyword>
<sequence>MSDRSAYAILDDIAAILHPRPEPPGDVRIPAVAEYYTALLQDVSARREKLIADLRVAWDRGGVDPLLAALEESRARREAAENDIRKLLAYAREFVAPRPYTLKALAEASGLSFSGVRTAYGEEHVEAAAEATGSRPRG</sequence>
<dbReference type="Proteomes" id="UP001165079">
    <property type="component" value="Unassembled WGS sequence"/>
</dbReference>
<reference evidence="1" key="1">
    <citation type="submission" date="2023-03" db="EMBL/GenBank/DDBJ databases">
        <title>Actinorhabdospora filicis NBRC 111898.</title>
        <authorList>
            <person name="Ichikawa N."/>
            <person name="Sato H."/>
            <person name="Tonouchi N."/>
        </authorList>
    </citation>
    <scope>NUCLEOTIDE SEQUENCE</scope>
    <source>
        <strain evidence="1">NBRC 111898</strain>
    </source>
</reference>